<gene>
    <name evidence="7" type="ORF">METZ01_LOCUS275421</name>
</gene>
<name>A0A382KHX9_9ZZZZ</name>
<evidence type="ECO:0000313" key="7">
    <source>
        <dbReference type="EMBL" id="SVC22567.1"/>
    </source>
</evidence>
<keyword evidence="2" id="KW-1003">Cell membrane</keyword>
<keyword evidence="4 6" id="KW-1133">Transmembrane helix</keyword>
<evidence type="ECO:0000256" key="4">
    <source>
        <dbReference type="ARBA" id="ARBA00022989"/>
    </source>
</evidence>
<dbReference type="InterPro" id="IPR005495">
    <property type="entry name" value="LptG/LptF_permease"/>
</dbReference>
<dbReference type="GO" id="GO:0015920">
    <property type="term" value="P:lipopolysaccharide transport"/>
    <property type="evidence" value="ECO:0007669"/>
    <property type="project" value="TreeGrafter"/>
</dbReference>
<feature type="transmembrane region" description="Helical" evidence="6">
    <location>
        <begin position="311"/>
        <end position="329"/>
    </location>
</feature>
<dbReference type="AlphaFoldDB" id="A0A382KHX9"/>
<dbReference type="EMBL" id="UINC01080014">
    <property type="protein sequence ID" value="SVC22567.1"/>
    <property type="molecule type" value="Genomic_DNA"/>
</dbReference>
<evidence type="ECO:0000256" key="6">
    <source>
        <dbReference type="SAM" id="Phobius"/>
    </source>
</evidence>
<evidence type="ECO:0000256" key="1">
    <source>
        <dbReference type="ARBA" id="ARBA00004651"/>
    </source>
</evidence>
<feature type="transmembrane region" description="Helical" evidence="6">
    <location>
        <begin position="56"/>
        <end position="78"/>
    </location>
</feature>
<keyword evidence="5 6" id="KW-0472">Membrane</keyword>
<feature type="transmembrane region" description="Helical" evidence="6">
    <location>
        <begin position="99"/>
        <end position="120"/>
    </location>
</feature>
<comment type="subcellular location">
    <subcellularLocation>
        <location evidence="1">Cell membrane</location>
        <topology evidence="1">Multi-pass membrane protein</topology>
    </subcellularLocation>
</comment>
<feature type="transmembrane region" description="Helical" evidence="6">
    <location>
        <begin position="280"/>
        <end position="299"/>
    </location>
</feature>
<dbReference type="PANTHER" id="PTHR33529">
    <property type="entry name" value="SLR0882 PROTEIN-RELATED"/>
    <property type="match status" value="1"/>
</dbReference>
<protein>
    <recommendedName>
        <fullName evidence="8">Lipopolysaccharide export system permease protein LptF</fullName>
    </recommendedName>
</protein>
<feature type="transmembrane region" description="Helical" evidence="6">
    <location>
        <begin position="341"/>
        <end position="361"/>
    </location>
</feature>
<reference evidence="7" key="1">
    <citation type="submission" date="2018-05" db="EMBL/GenBank/DDBJ databases">
        <authorList>
            <person name="Lanie J.A."/>
            <person name="Ng W.-L."/>
            <person name="Kazmierczak K.M."/>
            <person name="Andrzejewski T.M."/>
            <person name="Davidsen T.M."/>
            <person name="Wayne K.J."/>
            <person name="Tettelin H."/>
            <person name="Glass J.I."/>
            <person name="Rusch D."/>
            <person name="Podicherti R."/>
            <person name="Tsui H.-C.T."/>
            <person name="Winkler M.E."/>
        </authorList>
    </citation>
    <scope>NUCLEOTIDE SEQUENCE</scope>
</reference>
<evidence type="ECO:0000256" key="2">
    <source>
        <dbReference type="ARBA" id="ARBA00022475"/>
    </source>
</evidence>
<organism evidence="7">
    <name type="scientific">marine metagenome</name>
    <dbReference type="NCBI Taxonomy" id="408172"/>
    <lineage>
        <taxon>unclassified sequences</taxon>
        <taxon>metagenomes</taxon>
        <taxon>ecological metagenomes</taxon>
    </lineage>
</organism>
<evidence type="ECO:0000256" key="3">
    <source>
        <dbReference type="ARBA" id="ARBA00022692"/>
    </source>
</evidence>
<feature type="transmembrane region" description="Helical" evidence="6">
    <location>
        <begin position="12"/>
        <end position="36"/>
    </location>
</feature>
<dbReference type="Pfam" id="PF03739">
    <property type="entry name" value="LptF_LptG"/>
    <property type="match status" value="1"/>
</dbReference>
<dbReference type="PANTHER" id="PTHR33529:SF6">
    <property type="entry name" value="YJGP_YJGQ FAMILY PERMEASE"/>
    <property type="match status" value="1"/>
</dbReference>
<dbReference type="GO" id="GO:0043190">
    <property type="term" value="C:ATP-binding cassette (ABC) transporter complex"/>
    <property type="evidence" value="ECO:0007669"/>
    <property type="project" value="TreeGrafter"/>
</dbReference>
<keyword evidence="3 6" id="KW-0812">Transmembrane</keyword>
<accession>A0A382KHX9</accession>
<sequence length="376" mass="42622">MNQIFRYITKQLLISTLFTTFVITGVMWLFVAVRAVESIVNRGLSAKLFLTLTALQLPNLLTQILPISVFIAVLFVYARLDSDREITIMRATGMSSFTLSKPVLLLGLIATMLIYSLTLYTTPLTYKSFRNLQWDIRYNLAHIILKEGVFNSFAKDITVYVRERAGEMELRGLLVHDARNKEKPITYHAESGTLVESNNSAKVVLLKGNSIVVDKKNPGVNRVVFFDRHILDLTDIVEKPALRFREARERDVDELLNLKKEDVGNPKDFGKFIVEGHQRLAFPMTALGFALIAFVTLFTGDYSRRGHQKRIIIAAVIFVTLIALNLGMINLSAKNLSLVPFIYAANGLPIFFSLVILITPLRLKIWFKQKFSGYNN</sequence>
<proteinExistence type="predicted"/>
<evidence type="ECO:0000256" key="5">
    <source>
        <dbReference type="ARBA" id="ARBA00023136"/>
    </source>
</evidence>
<evidence type="ECO:0008006" key="8">
    <source>
        <dbReference type="Google" id="ProtNLM"/>
    </source>
</evidence>